<keyword evidence="2" id="KW-1185">Reference proteome</keyword>
<dbReference type="Proteomes" id="UP000252008">
    <property type="component" value="Unassembled WGS sequence"/>
</dbReference>
<sequence length="386" mass="42663">MSSVDLTRFVLQETTLGAITSWLPWESELSDLAVGNPAFAAARAVVLDGDLDAGDLDLNLDNLYPNDFDQPLPFLLLIRGSVRARAIVNSDFDGGTHLVVLGDLEADYLITFDQETFVGGALRLRRAWWGVGEAGNLMVRGPISAPALIADGYRVDDERIRRRHGVSNTAFLFRDATDFLPRAHACCVITDKYVADEDIHDGDVHDGALPPNGVADWVEPIEVLDAVTGGQDPFADPICDPAEDLFVPEPELLGCSGTELHDRFHAEVSPESMDAVLLHPLVVNRCATYDHDLIDEDRKYSVRAATGGLPARLTIMRVISDPHLRYRFHHFETRESDCGTTCVELLTQKALGAEFEPEPVPRHHVDHYIDALSCFRRLREFLAASV</sequence>
<name>A0A375YC72_MYCPF</name>
<proteinExistence type="predicted"/>
<evidence type="ECO:0000313" key="2">
    <source>
        <dbReference type="Proteomes" id="UP000252008"/>
    </source>
</evidence>
<accession>A0A375YC72</accession>
<reference evidence="1 2" key="1">
    <citation type="submission" date="2018-05" db="EMBL/GenBank/DDBJ databases">
        <authorList>
            <consortium name="IHU Genomes"/>
        </authorList>
    </citation>
    <scope>NUCLEOTIDE SEQUENCE [LARGE SCALE GENOMIC DNA]</scope>
    <source>
        <strain evidence="1 2">P7335</strain>
    </source>
</reference>
<protein>
    <submittedName>
        <fullName evidence="1">Uncharacterized protein</fullName>
    </submittedName>
</protein>
<dbReference type="EMBL" id="UEGS01000001">
    <property type="protein sequence ID" value="SRX78722.1"/>
    <property type="molecule type" value="Genomic_DNA"/>
</dbReference>
<dbReference type="RefSeq" id="WP_083142913.1">
    <property type="nucleotide sequence ID" value="NZ_MVID01000005.1"/>
</dbReference>
<gene>
    <name evidence="1" type="ORF">MPP7335_00450</name>
</gene>
<dbReference type="AlphaFoldDB" id="A0A375YC72"/>
<organism evidence="1 2">
    <name type="scientific">Mycolicibacterium parafortuitum</name>
    <name type="common">Mycobacterium parafortuitum</name>
    <dbReference type="NCBI Taxonomy" id="39692"/>
    <lineage>
        <taxon>Bacteria</taxon>
        <taxon>Bacillati</taxon>
        <taxon>Actinomycetota</taxon>
        <taxon>Actinomycetes</taxon>
        <taxon>Mycobacteriales</taxon>
        <taxon>Mycobacteriaceae</taxon>
        <taxon>Mycolicibacterium</taxon>
    </lineage>
</organism>
<dbReference type="STRING" id="39692.BST38_08920"/>
<evidence type="ECO:0000313" key="1">
    <source>
        <dbReference type="EMBL" id="SRX78722.1"/>
    </source>
</evidence>